<comment type="caution">
    <text evidence="5">The sequence shown here is derived from an EMBL/GenBank/DDBJ whole genome shotgun (WGS) entry which is preliminary data.</text>
</comment>
<evidence type="ECO:0000256" key="3">
    <source>
        <dbReference type="ARBA" id="ARBA00022679"/>
    </source>
</evidence>
<proteinExistence type="inferred from homology"/>
<dbReference type="Gene3D" id="3.90.550.10">
    <property type="entry name" value="Spore Coat Polysaccharide Biosynthesis Protein SpsA, Chain A"/>
    <property type="match status" value="1"/>
</dbReference>
<dbReference type="InterPro" id="IPR050834">
    <property type="entry name" value="Glycosyltransf_2"/>
</dbReference>
<dbReference type="PANTHER" id="PTHR43685:SF5">
    <property type="entry name" value="GLYCOSYLTRANSFERASE EPSE-RELATED"/>
    <property type="match status" value="1"/>
</dbReference>
<evidence type="ECO:0000256" key="2">
    <source>
        <dbReference type="ARBA" id="ARBA00022676"/>
    </source>
</evidence>
<sequence length="341" mass="37110">MLDERGAEPAISVVIPVLLRRAEPGIPMLRRALESVRDQRFPGPMEVVVVDDGSPRPVAEAQAALGPAGIGVRFLRQTRNMGVTSALNAGLQAARHPLVARLDADDVWRPGKIERQAALFAADPDLTLTATGMVLVSPEGKTLAEHVRPADWEPILDFCVDVGCPFPHGSVLARRDIYLVLGGYPHLACYETCEDFALWSLWLRFFKPRMLREVLYEYTVSPGAVSQRHGDRQRKASDLLRADLRKLALSRTAPAAMAAFADALGLSLVEAGVVAWRMWRFGLAVALPEAAIPPLRAAMPDRDVEVRLSDPAAVEVRDVLAPRPQAGLARGGPIVRARPLA</sequence>
<protein>
    <submittedName>
        <fullName evidence="5">Glycosyl transferase family 2</fullName>
    </submittedName>
</protein>
<accession>A0A4R3M1B8</accession>
<comment type="similarity">
    <text evidence="1">Belongs to the glycosyltransferase 2 family.</text>
</comment>
<feature type="domain" description="Glycosyltransferase 2-like" evidence="4">
    <location>
        <begin position="12"/>
        <end position="173"/>
    </location>
</feature>
<dbReference type="EMBL" id="SMAI01000002">
    <property type="protein sequence ID" value="TCT06911.1"/>
    <property type="molecule type" value="Genomic_DNA"/>
</dbReference>
<reference evidence="5 6" key="1">
    <citation type="submission" date="2019-03" db="EMBL/GenBank/DDBJ databases">
        <title>Genomic Encyclopedia of Type Strains, Phase IV (KMG-IV): sequencing the most valuable type-strain genomes for metagenomic binning, comparative biology and taxonomic classification.</title>
        <authorList>
            <person name="Goeker M."/>
        </authorList>
    </citation>
    <scope>NUCLEOTIDE SEQUENCE [LARGE SCALE GENOMIC DNA]</scope>
    <source>
        <strain evidence="5 6">DSM 9035</strain>
    </source>
</reference>
<dbReference type="GO" id="GO:0016757">
    <property type="term" value="F:glycosyltransferase activity"/>
    <property type="evidence" value="ECO:0007669"/>
    <property type="project" value="UniProtKB-KW"/>
</dbReference>
<dbReference type="OrthoDB" id="1676872at2"/>
<evidence type="ECO:0000313" key="5">
    <source>
        <dbReference type="EMBL" id="TCT06911.1"/>
    </source>
</evidence>
<evidence type="ECO:0000256" key="1">
    <source>
        <dbReference type="ARBA" id="ARBA00006739"/>
    </source>
</evidence>
<dbReference type="AlphaFoldDB" id="A0A4R3M1B8"/>
<keyword evidence="2" id="KW-0328">Glycosyltransferase</keyword>
<dbReference type="Proteomes" id="UP000294664">
    <property type="component" value="Unassembled WGS sequence"/>
</dbReference>
<dbReference type="PANTHER" id="PTHR43685">
    <property type="entry name" value="GLYCOSYLTRANSFERASE"/>
    <property type="match status" value="1"/>
</dbReference>
<evidence type="ECO:0000313" key="6">
    <source>
        <dbReference type="Proteomes" id="UP000294664"/>
    </source>
</evidence>
<keyword evidence="3 5" id="KW-0808">Transferase</keyword>
<dbReference type="InterPro" id="IPR029044">
    <property type="entry name" value="Nucleotide-diphossugar_trans"/>
</dbReference>
<gene>
    <name evidence="5" type="ORF">EDC64_102392</name>
</gene>
<name>A0A4R3M1B8_9HYPH</name>
<dbReference type="Pfam" id="PF00535">
    <property type="entry name" value="Glycos_transf_2"/>
    <property type="match status" value="1"/>
</dbReference>
<dbReference type="RefSeq" id="WP_132030375.1">
    <property type="nucleotide sequence ID" value="NZ_SMAI01000002.1"/>
</dbReference>
<dbReference type="InterPro" id="IPR001173">
    <property type="entry name" value="Glyco_trans_2-like"/>
</dbReference>
<evidence type="ECO:0000259" key="4">
    <source>
        <dbReference type="Pfam" id="PF00535"/>
    </source>
</evidence>
<keyword evidence="6" id="KW-1185">Reference proteome</keyword>
<dbReference type="SUPFAM" id="SSF53448">
    <property type="entry name" value="Nucleotide-diphospho-sugar transferases"/>
    <property type="match status" value="1"/>
</dbReference>
<organism evidence="5 6">
    <name type="scientific">Aquabacter spiritensis</name>
    <dbReference type="NCBI Taxonomy" id="933073"/>
    <lineage>
        <taxon>Bacteria</taxon>
        <taxon>Pseudomonadati</taxon>
        <taxon>Pseudomonadota</taxon>
        <taxon>Alphaproteobacteria</taxon>
        <taxon>Hyphomicrobiales</taxon>
        <taxon>Xanthobacteraceae</taxon>
        <taxon>Aquabacter</taxon>
    </lineage>
</organism>